<proteinExistence type="predicted"/>
<keyword evidence="1" id="KW-0175">Coiled coil</keyword>
<evidence type="ECO:0000313" key="2">
    <source>
        <dbReference type="EMBL" id="GIZ42849.1"/>
    </source>
</evidence>
<organism evidence="2 3">
    <name type="scientific">Cercospora kikuchii</name>
    <dbReference type="NCBI Taxonomy" id="84275"/>
    <lineage>
        <taxon>Eukaryota</taxon>
        <taxon>Fungi</taxon>
        <taxon>Dikarya</taxon>
        <taxon>Ascomycota</taxon>
        <taxon>Pezizomycotina</taxon>
        <taxon>Dothideomycetes</taxon>
        <taxon>Dothideomycetidae</taxon>
        <taxon>Mycosphaerellales</taxon>
        <taxon>Mycosphaerellaceae</taxon>
        <taxon>Cercospora</taxon>
    </lineage>
</organism>
<dbReference type="Proteomes" id="UP000825890">
    <property type="component" value="Unassembled WGS sequence"/>
</dbReference>
<protein>
    <submittedName>
        <fullName evidence="2">Uncharacterized protein</fullName>
    </submittedName>
</protein>
<gene>
    <name evidence="2" type="ORF">CKM354_000610200</name>
</gene>
<dbReference type="OrthoDB" id="3643661at2759"/>
<dbReference type="AlphaFoldDB" id="A0A9P3CEK0"/>
<reference evidence="2 3" key="1">
    <citation type="submission" date="2021-01" db="EMBL/GenBank/DDBJ databases">
        <title>Cercospora kikuchii MAFF 305040 whole genome shotgun sequence.</title>
        <authorList>
            <person name="Kashiwa T."/>
            <person name="Suzuki T."/>
        </authorList>
    </citation>
    <scope>NUCLEOTIDE SEQUENCE [LARGE SCALE GENOMIC DNA]</scope>
    <source>
        <strain evidence="2 3">MAFF 305040</strain>
    </source>
</reference>
<keyword evidence="3" id="KW-1185">Reference proteome</keyword>
<evidence type="ECO:0000313" key="3">
    <source>
        <dbReference type="Proteomes" id="UP000825890"/>
    </source>
</evidence>
<sequence>MSQQTFFNFCTHLSSTVPSQIATDDIDARTYQEVKKKLEARREARRAKLERAELEAADELAEIERLEEINQTRAPSGLFERLPQDLRDQIWRYCVAPGKIFFSKTKIQHDTRFKDFDDYDKPHYPLLAKSNDLRPHYYGFRHPLGGSDDEDDIRLNSFGQRYLRSASFTFDFRSPTIQDALTDAADLRRVHAAHPPDPPWSSLTEEERASTAHYPGVQRAYEHAQGLMEALIWRSEGLQSIELNLANCYCQSGCCRAVTNAINMIFETGRYRWPDHVRVLGTNNRKERDYVYETVGCRYVSEGNNEIVFEKFEAGEEMVDPPRAGHKYGGYLIKDDLDVELEREVFKE</sequence>
<dbReference type="RefSeq" id="XP_044657336.1">
    <property type="nucleotide sequence ID" value="XM_044801401.1"/>
</dbReference>
<evidence type="ECO:0000256" key="1">
    <source>
        <dbReference type="SAM" id="Coils"/>
    </source>
</evidence>
<dbReference type="EMBL" id="BOLY01000003">
    <property type="protein sequence ID" value="GIZ42849.1"/>
    <property type="molecule type" value="Genomic_DNA"/>
</dbReference>
<dbReference type="GeneID" id="68291677"/>
<accession>A0A9P3CEK0</accession>
<feature type="coiled-coil region" evidence="1">
    <location>
        <begin position="35"/>
        <end position="69"/>
    </location>
</feature>
<comment type="caution">
    <text evidence="2">The sequence shown here is derived from an EMBL/GenBank/DDBJ whole genome shotgun (WGS) entry which is preliminary data.</text>
</comment>
<name>A0A9P3CEK0_9PEZI</name>